<keyword evidence="3" id="KW-1185">Reference proteome</keyword>
<feature type="domain" description="ABM" evidence="1">
    <location>
        <begin position="6"/>
        <end position="99"/>
    </location>
</feature>
<dbReference type="PROSITE" id="PS51725">
    <property type="entry name" value="ABM"/>
    <property type="match status" value="1"/>
</dbReference>
<protein>
    <submittedName>
        <fullName evidence="2">Antibiotic biosynthesis monooxygenase</fullName>
    </submittedName>
</protein>
<reference evidence="2 3" key="1">
    <citation type="submission" date="2020-02" db="EMBL/GenBank/DDBJ databases">
        <title>Genome sequence of strain CCNWXJ40-4.</title>
        <authorList>
            <person name="Gao J."/>
            <person name="Sun J."/>
        </authorList>
    </citation>
    <scope>NUCLEOTIDE SEQUENCE [LARGE SCALE GENOMIC DNA]</scope>
    <source>
        <strain evidence="2 3">CCNWXJ 40-4</strain>
    </source>
</reference>
<evidence type="ECO:0000313" key="2">
    <source>
        <dbReference type="EMBL" id="NGO53413.1"/>
    </source>
</evidence>
<proteinExistence type="predicted"/>
<dbReference type="SUPFAM" id="SSF54909">
    <property type="entry name" value="Dimeric alpha+beta barrel"/>
    <property type="match status" value="1"/>
</dbReference>
<dbReference type="Pfam" id="PF03992">
    <property type="entry name" value="ABM"/>
    <property type="match status" value="1"/>
</dbReference>
<dbReference type="InterPro" id="IPR007138">
    <property type="entry name" value="ABM_dom"/>
</dbReference>
<dbReference type="Gene3D" id="3.30.70.100">
    <property type="match status" value="1"/>
</dbReference>
<dbReference type="Proteomes" id="UP001642900">
    <property type="component" value="Unassembled WGS sequence"/>
</dbReference>
<accession>A0A6G4WGU0</accession>
<evidence type="ECO:0000259" key="1">
    <source>
        <dbReference type="PROSITE" id="PS51725"/>
    </source>
</evidence>
<gene>
    <name evidence="2" type="ORF">G6N73_19985</name>
</gene>
<evidence type="ECO:0000313" key="3">
    <source>
        <dbReference type="Proteomes" id="UP001642900"/>
    </source>
</evidence>
<sequence length="106" mass="11824">MSSGPLVRMAELEIDLPQLDAYTALLREEIEASVRIEPGVLMLYAMSVKGNPTNIRILEVYADQGAYDAHLQSSHFLKYKTLTSTMVRSLRLVETDPIILSAKSKV</sequence>
<name>A0A6G4WGU0_9HYPH</name>
<keyword evidence="2" id="KW-0560">Oxidoreductase</keyword>
<dbReference type="InterPro" id="IPR011008">
    <property type="entry name" value="Dimeric_a/b-barrel"/>
</dbReference>
<dbReference type="EMBL" id="JAAKZF010000031">
    <property type="protein sequence ID" value="NGO53413.1"/>
    <property type="molecule type" value="Genomic_DNA"/>
</dbReference>
<dbReference type="GO" id="GO:0004497">
    <property type="term" value="F:monooxygenase activity"/>
    <property type="evidence" value="ECO:0007669"/>
    <property type="project" value="UniProtKB-KW"/>
</dbReference>
<dbReference type="AlphaFoldDB" id="A0A6G4WGU0"/>
<dbReference type="RefSeq" id="WP_165030817.1">
    <property type="nucleotide sequence ID" value="NZ_JAAKZF010000031.1"/>
</dbReference>
<comment type="caution">
    <text evidence="2">The sequence shown here is derived from an EMBL/GenBank/DDBJ whole genome shotgun (WGS) entry which is preliminary data.</text>
</comment>
<organism evidence="2 3">
    <name type="scientific">Allomesorhizobium camelthorni</name>
    <dbReference type="NCBI Taxonomy" id="475069"/>
    <lineage>
        <taxon>Bacteria</taxon>
        <taxon>Pseudomonadati</taxon>
        <taxon>Pseudomonadota</taxon>
        <taxon>Alphaproteobacteria</taxon>
        <taxon>Hyphomicrobiales</taxon>
        <taxon>Phyllobacteriaceae</taxon>
        <taxon>Allomesorhizobium</taxon>
    </lineage>
</organism>
<keyword evidence="2" id="KW-0503">Monooxygenase</keyword>